<comment type="caution">
    <text evidence="2">The sequence shown here is derived from an EMBL/GenBank/DDBJ whole genome shotgun (WGS) entry which is preliminary data.</text>
</comment>
<accession>A0A3A9ASI9</accession>
<keyword evidence="3" id="KW-1185">Reference proteome</keyword>
<dbReference type="EMBL" id="RAYQ01000001">
    <property type="protein sequence ID" value="RKI94014.1"/>
    <property type="molecule type" value="Genomic_DNA"/>
</dbReference>
<reference evidence="2 3" key="1">
    <citation type="submission" date="2018-09" db="EMBL/GenBank/DDBJ databases">
        <title>Murine metabolic-syndrome-specific gut microbial biobank.</title>
        <authorList>
            <person name="Liu C."/>
        </authorList>
    </citation>
    <scope>NUCLEOTIDE SEQUENCE [LARGE SCALE GENOMIC DNA]</scope>
    <source>
        <strain evidence="2 3">0.1xD8-82</strain>
    </source>
</reference>
<dbReference type="SUPFAM" id="SSF52266">
    <property type="entry name" value="SGNH hydrolase"/>
    <property type="match status" value="1"/>
</dbReference>
<dbReference type="InterPro" id="IPR053140">
    <property type="entry name" value="GDSL_Rv0518-like"/>
</dbReference>
<dbReference type="Pfam" id="PF13472">
    <property type="entry name" value="Lipase_GDSL_2"/>
    <property type="match status" value="1"/>
</dbReference>
<gene>
    <name evidence="2" type="ORF">D7V94_00040</name>
</gene>
<evidence type="ECO:0000259" key="1">
    <source>
        <dbReference type="Pfam" id="PF13472"/>
    </source>
</evidence>
<protein>
    <recommendedName>
        <fullName evidence="1">SGNH hydrolase-type esterase domain-containing protein</fullName>
    </recommendedName>
</protein>
<proteinExistence type="predicted"/>
<dbReference type="PANTHER" id="PTHR43784:SF2">
    <property type="entry name" value="GDSL-LIKE LIPASE_ACYLHYDROLASE, PUTATIVE (AFU_ORTHOLOGUE AFUA_2G00820)-RELATED"/>
    <property type="match status" value="1"/>
</dbReference>
<sequence>MRLSVKRFGMEEKMEHWKKIWGYVPIDFGTLIGAPDDITQKIRIKNNVSGSAVKIKFTNKYNRDTLLLEQVCVGKINKNSGKITGPVKVTCQGKTQIAVPIGQEFYSDSIPLLLEAEEDLAVSVYLKEKHEIYSLCQTWSARGWQSSFFKGNQTEKDDLSGKSTLETFPFFAYDEHICNGAFGVSGVQVLAKEDVTVMACFGDSITHMSYYFDALQDILYARYTGKFALLNCGIGGNRVLYDASYVKDMPGCGRCFGKAGQDRFVEDVYGDVVPDIVFLMEGINDCMHGIDFCLEGQVPTGTMIFEGLKSMIEKAHKKGSRIYISTVMPFANDSKQAAGQSESIRQELNALIRAHKDLADGFVDLDEAVRRPENIYLMKDGLHLGDGLHPNAAGGKAIAEVIGTKFSLFYSKSNMEQLKKQTGRLKTNR</sequence>
<dbReference type="InterPro" id="IPR013830">
    <property type="entry name" value="SGNH_hydro"/>
</dbReference>
<name>A0A3A9ASI9_9FIRM</name>
<feature type="domain" description="SGNH hydrolase-type esterase" evidence="1">
    <location>
        <begin position="200"/>
        <end position="395"/>
    </location>
</feature>
<dbReference type="Proteomes" id="UP000280696">
    <property type="component" value="Unassembled WGS sequence"/>
</dbReference>
<dbReference type="PANTHER" id="PTHR43784">
    <property type="entry name" value="GDSL-LIKE LIPASE/ACYLHYDROLASE, PUTATIVE (AFU_ORTHOLOGUE AFUA_2G00820)-RELATED"/>
    <property type="match status" value="1"/>
</dbReference>
<dbReference type="Gene3D" id="3.40.50.1110">
    <property type="entry name" value="SGNH hydrolase"/>
    <property type="match status" value="1"/>
</dbReference>
<evidence type="ECO:0000313" key="2">
    <source>
        <dbReference type="EMBL" id="RKI94014.1"/>
    </source>
</evidence>
<dbReference type="InterPro" id="IPR036514">
    <property type="entry name" value="SGNH_hydro_sf"/>
</dbReference>
<evidence type="ECO:0000313" key="3">
    <source>
        <dbReference type="Proteomes" id="UP000280696"/>
    </source>
</evidence>
<dbReference type="AlphaFoldDB" id="A0A3A9ASI9"/>
<organism evidence="2 3">
    <name type="scientific">Parablautia intestinalis</name>
    <dbReference type="NCBI Taxonomy" id="2320100"/>
    <lineage>
        <taxon>Bacteria</taxon>
        <taxon>Bacillati</taxon>
        <taxon>Bacillota</taxon>
        <taxon>Clostridia</taxon>
        <taxon>Lachnospirales</taxon>
        <taxon>Lachnospiraceae</taxon>
        <taxon>Parablautia</taxon>
    </lineage>
</organism>
<dbReference type="OrthoDB" id="1828825at2"/>